<evidence type="ECO:0000313" key="4">
    <source>
        <dbReference type="Proteomes" id="UP001500051"/>
    </source>
</evidence>
<dbReference type="InterPro" id="IPR051531">
    <property type="entry name" value="N-acetyltransferase"/>
</dbReference>
<keyword evidence="4" id="KW-1185">Reference proteome</keyword>
<evidence type="ECO:0000256" key="1">
    <source>
        <dbReference type="SAM" id="MobiDB-lite"/>
    </source>
</evidence>
<dbReference type="Proteomes" id="UP001500051">
    <property type="component" value="Unassembled WGS sequence"/>
</dbReference>
<evidence type="ECO:0000313" key="3">
    <source>
        <dbReference type="EMBL" id="GAA3708740.1"/>
    </source>
</evidence>
<dbReference type="SUPFAM" id="SSF55729">
    <property type="entry name" value="Acyl-CoA N-acyltransferases (Nat)"/>
    <property type="match status" value="1"/>
</dbReference>
<dbReference type="EMBL" id="BAAAYX010000013">
    <property type="protein sequence ID" value="GAA3708740.1"/>
    <property type="molecule type" value="Genomic_DNA"/>
</dbReference>
<name>A0ABP7DQZ5_9ACTN</name>
<reference evidence="4" key="1">
    <citation type="journal article" date="2019" name="Int. J. Syst. Evol. Microbiol.">
        <title>The Global Catalogue of Microorganisms (GCM) 10K type strain sequencing project: providing services to taxonomists for standard genome sequencing and annotation.</title>
        <authorList>
            <consortium name="The Broad Institute Genomics Platform"/>
            <consortium name="The Broad Institute Genome Sequencing Center for Infectious Disease"/>
            <person name="Wu L."/>
            <person name="Ma J."/>
        </authorList>
    </citation>
    <scope>NUCLEOTIDE SEQUENCE [LARGE SCALE GENOMIC DNA]</scope>
    <source>
        <strain evidence="4">JCM 16548</strain>
    </source>
</reference>
<feature type="compositionally biased region" description="Basic and acidic residues" evidence="1">
    <location>
        <begin position="172"/>
        <end position="181"/>
    </location>
</feature>
<organism evidence="3 4">
    <name type="scientific">Microlunatus aurantiacus</name>
    <dbReference type="NCBI Taxonomy" id="446786"/>
    <lineage>
        <taxon>Bacteria</taxon>
        <taxon>Bacillati</taxon>
        <taxon>Actinomycetota</taxon>
        <taxon>Actinomycetes</taxon>
        <taxon>Propionibacteriales</taxon>
        <taxon>Propionibacteriaceae</taxon>
        <taxon>Microlunatus</taxon>
    </lineage>
</organism>
<dbReference type="InterPro" id="IPR016181">
    <property type="entry name" value="Acyl_CoA_acyltransferase"/>
</dbReference>
<dbReference type="PANTHER" id="PTHR43792">
    <property type="entry name" value="GNAT FAMILY, PUTATIVE (AFU_ORTHOLOGUE AFUA_3G00765)-RELATED-RELATED"/>
    <property type="match status" value="1"/>
</dbReference>
<proteinExistence type="predicted"/>
<protein>
    <submittedName>
        <fullName evidence="3">GNAT family N-acetyltransferase</fullName>
    </submittedName>
</protein>
<sequence length="192" mass="21059">MATPVLLRLETERLVLRAGEPADATTFRTLWTERDDRVPPHRRIGADGRPTVEDIADRLRTEPAQQPLRLLTVVRRGSGDVLGYCGLIAHGNGSPEEPELAYELLRSAQGRGHATEAARAAVSWADGAGFRRLWAGVWDWNTASRRVLRKLGFAVTGRIAPSSVHGHTLLAVRERGDHPAEARPTSGDRGPR</sequence>
<dbReference type="InterPro" id="IPR000182">
    <property type="entry name" value="GNAT_dom"/>
</dbReference>
<evidence type="ECO:0000259" key="2">
    <source>
        <dbReference type="PROSITE" id="PS51186"/>
    </source>
</evidence>
<comment type="caution">
    <text evidence="3">The sequence shown here is derived from an EMBL/GenBank/DDBJ whole genome shotgun (WGS) entry which is preliminary data.</text>
</comment>
<feature type="domain" description="N-acetyltransferase" evidence="2">
    <location>
        <begin position="25"/>
        <end position="175"/>
    </location>
</feature>
<gene>
    <name evidence="3" type="ORF">GCM10022204_28590</name>
</gene>
<dbReference type="Pfam" id="PF13302">
    <property type="entry name" value="Acetyltransf_3"/>
    <property type="match status" value="1"/>
</dbReference>
<dbReference type="Gene3D" id="3.40.630.30">
    <property type="match status" value="1"/>
</dbReference>
<dbReference type="PROSITE" id="PS51186">
    <property type="entry name" value="GNAT"/>
    <property type="match status" value="1"/>
</dbReference>
<dbReference type="RefSeq" id="WP_344813060.1">
    <property type="nucleotide sequence ID" value="NZ_BAAAYX010000013.1"/>
</dbReference>
<accession>A0ABP7DQZ5</accession>
<dbReference type="PANTHER" id="PTHR43792:SF1">
    <property type="entry name" value="N-ACETYLTRANSFERASE DOMAIN-CONTAINING PROTEIN"/>
    <property type="match status" value="1"/>
</dbReference>
<feature type="region of interest" description="Disordered" evidence="1">
    <location>
        <begin position="172"/>
        <end position="192"/>
    </location>
</feature>